<organism evidence="6 7">
    <name type="scientific">Eubacterium coprostanoligenes</name>
    <dbReference type="NCBI Taxonomy" id="290054"/>
    <lineage>
        <taxon>Bacteria</taxon>
        <taxon>Bacillati</taxon>
        <taxon>Bacillota</taxon>
        <taxon>Clostridia</taxon>
        <taxon>Eubacteriales</taxon>
        <taxon>Eubacteriaceae</taxon>
        <taxon>Eubacterium</taxon>
    </lineage>
</organism>
<proteinExistence type="inferred from homology"/>
<dbReference type="PIRSF" id="PIRSF000538">
    <property type="entry name" value="GlpK"/>
    <property type="match status" value="1"/>
</dbReference>
<evidence type="ECO:0000313" key="6">
    <source>
        <dbReference type="EMBL" id="SJZ68446.1"/>
    </source>
</evidence>
<dbReference type="STRING" id="290054.SAMN02745114_01310"/>
<sequence>MSKYVMAYDIGTTGIKTCLIEIDKEIRILASATEGYNLYVDEETGVKGGSEQDADEWWSAMCITTKEVLKKCRKIKKEQIEGISFCSAMQGLVLVDREGKCIRRPMTYMDQRAREEIKKGIAHGVQIAGAEVTKLLKYLKYTGAVSSSVKDPIWKYKWVEAHEPENFKRIYKWLDVKEYMILRCSGEFVMTNDSAFGTLLYDTRKGHEGWCKPICDMVGVNIEHMPEIKASTEKVGEITKQAAEELGLAEGTAVYGGGGDASLIGVGAGATEIGDTHVYSGTSGWVGTVVPEQLVDAGAMMAAIVGANPETYNYFAELETSNKCMGWVKDHLALDEIGVFLKKYGHKKDDLEEESFNLYDYLEEVIDRANPGSDGVVFTPWLHGNRCPFEDPNAAGMFFNIHLETGKTELIRAVVEGVCFHMRWMLERQEQKVAKYKTTNAVRFCGGGALGASTCQILADILQRDVEVVDSPQNIGAVGAAACIAVGTGMIGSMTEVKKLIPAKITYHPNKANKAVYDRNFEVFKNLYKCNKKNFEILNG</sequence>
<dbReference type="Pfam" id="PF02782">
    <property type="entry name" value="FGGY_C"/>
    <property type="match status" value="1"/>
</dbReference>
<evidence type="ECO:0000256" key="2">
    <source>
        <dbReference type="ARBA" id="ARBA00022679"/>
    </source>
</evidence>
<dbReference type="RefSeq" id="WP_078768778.1">
    <property type="nucleotide sequence ID" value="NZ_FUWW01000014.1"/>
</dbReference>
<dbReference type="InterPro" id="IPR050406">
    <property type="entry name" value="FGGY_Carb_Kinase"/>
</dbReference>
<dbReference type="OrthoDB" id="9805576at2"/>
<dbReference type="Pfam" id="PF00370">
    <property type="entry name" value="FGGY_N"/>
    <property type="match status" value="1"/>
</dbReference>
<comment type="similarity">
    <text evidence="1">Belongs to the FGGY kinase family.</text>
</comment>
<accession>A0A1T4MNQ4</accession>
<dbReference type="Gene3D" id="3.30.420.40">
    <property type="match status" value="2"/>
</dbReference>
<gene>
    <name evidence="6" type="ORF">SAMN02745114_01310</name>
</gene>
<keyword evidence="3 6" id="KW-0418">Kinase</keyword>
<evidence type="ECO:0000259" key="4">
    <source>
        <dbReference type="Pfam" id="PF00370"/>
    </source>
</evidence>
<name>A0A1T4MNQ4_9FIRM</name>
<dbReference type="Proteomes" id="UP000190657">
    <property type="component" value="Unassembled WGS sequence"/>
</dbReference>
<feature type="domain" description="Carbohydrate kinase FGGY N-terminal" evidence="4">
    <location>
        <begin position="4"/>
        <end position="263"/>
    </location>
</feature>
<dbReference type="CDD" id="cd07805">
    <property type="entry name" value="ASKHA_NBD_FGGY_CvXK-like"/>
    <property type="match status" value="1"/>
</dbReference>
<dbReference type="AlphaFoldDB" id="A0A1T4MNQ4"/>
<dbReference type="InterPro" id="IPR043129">
    <property type="entry name" value="ATPase_NBD"/>
</dbReference>
<dbReference type="InterPro" id="IPR000577">
    <property type="entry name" value="Carb_kinase_FGGY"/>
</dbReference>
<evidence type="ECO:0000256" key="3">
    <source>
        <dbReference type="ARBA" id="ARBA00022777"/>
    </source>
</evidence>
<dbReference type="SUPFAM" id="SSF53067">
    <property type="entry name" value="Actin-like ATPase domain"/>
    <property type="match status" value="2"/>
</dbReference>
<keyword evidence="2" id="KW-0808">Transferase</keyword>
<dbReference type="PANTHER" id="PTHR43095">
    <property type="entry name" value="SUGAR KINASE"/>
    <property type="match status" value="1"/>
</dbReference>
<evidence type="ECO:0000259" key="5">
    <source>
        <dbReference type="Pfam" id="PF02782"/>
    </source>
</evidence>
<keyword evidence="7" id="KW-1185">Reference proteome</keyword>
<dbReference type="InterPro" id="IPR018484">
    <property type="entry name" value="FGGY_N"/>
</dbReference>
<reference evidence="6 7" key="1">
    <citation type="submission" date="2017-02" db="EMBL/GenBank/DDBJ databases">
        <authorList>
            <person name="Peterson S.W."/>
        </authorList>
    </citation>
    <scope>NUCLEOTIDE SEQUENCE [LARGE SCALE GENOMIC DNA]</scope>
    <source>
        <strain evidence="6 7">ATCC 51222</strain>
    </source>
</reference>
<dbReference type="GO" id="GO:0016301">
    <property type="term" value="F:kinase activity"/>
    <property type="evidence" value="ECO:0007669"/>
    <property type="project" value="UniProtKB-KW"/>
</dbReference>
<dbReference type="GO" id="GO:0005975">
    <property type="term" value="P:carbohydrate metabolic process"/>
    <property type="evidence" value="ECO:0007669"/>
    <property type="project" value="InterPro"/>
</dbReference>
<evidence type="ECO:0000313" key="7">
    <source>
        <dbReference type="Proteomes" id="UP000190657"/>
    </source>
</evidence>
<feature type="domain" description="Carbohydrate kinase FGGY C-terminal" evidence="5">
    <location>
        <begin position="280"/>
        <end position="486"/>
    </location>
</feature>
<evidence type="ECO:0000256" key="1">
    <source>
        <dbReference type="ARBA" id="ARBA00009156"/>
    </source>
</evidence>
<dbReference type="PANTHER" id="PTHR43095:SF5">
    <property type="entry name" value="XYLULOSE KINASE"/>
    <property type="match status" value="1"/>
</dbReference>
<dbReference type="InterPro" id="IPR018485">
    <property type="entry name" value="FGGY_C"/>
</dbReference>
<protein>
    <submittedName>
        <fullName evidence="6">Xylulokinase</fullName>
    </submittedName>
</protein>
<dbReference type="EMBL" id="FUWW01000014">
    <property type="protein sequence ID" value="SJZ68446.1"/>
    <property type="molecule type" value="Genomic_DNA"/>
</dbReference>